<dbReference type="Proteomes" id="UP000887579">
    <property type="component" value="Unplaced"/>
</dbReference>
<evidence type="ECO:0000313" key="2">
    <source>
        <dbReference type="WBParaSite" id="ES5_v2.g23986.t1"/>
    </source>
</evidence>
<reference evidence="2" key="1">
    <citation type="submission" date="2022-11" db="UniProtKB">
        <authorList>
            <consortium name="WormBaseParasite"/>
        </authorList>
    </citation>
    <scope>IDENTIFICATION</scope>
</reference>
<name>A0AC34G366_9BILA</name>
<dbReference type="WBParaSite" id="ES5_v2.g23986.t1">
    <property type="protein sequence ID" value="ES5_v2.g23986.t1"/>
    <property type="gene ID" value="ES5_v2.g23986"/>
</dbReference>
<accession>A0AC34G366</accession>
<protein>
    <submittedName>
        <fullName evidence="2">Uncharacterized protein</fullName>
    </submittedName>
</protein>
<organism evidence="1 2">
    <name type="scientific">Panagrolaimus sp. ES5</name>
    <dbReference type="NCBI Taxonomy" id="591445"/>
    <lineage>
        <taxon>Eukaryota</taxon>
        <taxon>Metazoa</taxon>
        <taxon>Ecdysozoa</taxon>
        <taxon>Nematoda</taxon>
        <taxon>Chromadorea</taxon>
        <taxon>Rhabditida</taxon>
        <taxon>Tylenchina</taxon>
        <taxon>Panagrolaimomorpha</taxon>
        <taxon>Panagrolaimoidea</taxon>
        <taxon>Panagrolaimidae</taxon>
        <taxon>Panagrolaimus</taxon>
    </lineage>
</organism>
<evidence type="ECO:0000313" key="1">
    <source>
        <dbReference type="Proteomes" id="UP000887579"/>
    </source>
</evidence>
<sequence>MCYRYRGQSNSNCYLRRNCKGHSSIIRSVNGDLVFQEAKPNHPCRPSKYNAIIRKPYFEFVITEANNSMAYAQSGDEFIKYSYIQTHANIYQCLGCKKLNEKRPQEESNNVYASVWKDENGEEYVQLTGTHKCKPIEYLTTLPSN</sequence>
<proteinExistence type="predicted"/>